<accession>A0AAE0UE64</accession>
<keyword evidence="1" id="KW-1133">Transmembrane helix</keyword>
<dbReference type="Proteomes" id="UP001281003">
    <property type="component" value="Unassembled WGS sequence"/>
</dbReference>
<keyword evidence="3" id="KW-1185">Reference proteome</keyword>
<comment type="caution">
    <text evidence="2">The sequence shown here is derived from an EMBL/GenBank/DDBJ whole genome shotgun (WGS) entry which is preliminary data.</text>
</comment>
<name>A0AAE0UE64_SORBR</name>
<evidence type="ECO:0000256" key="1">
    <source>
        <dbReference type="SAM" id="Phobius"/>
    </source>
</evidence>
<protein>
    <submittedName>
        <fullName evidence="2">Uncharacterized protein</fullName>
    </submittedName>
</protein>
<reference evidence="2" key="2">
    <citation type="submission" date="2023-07" db="EMBL/GenBank/DDBJ databases">
        <authorList>
            <consortium name="Lawrence Berkeley National Laboratory"/>
            <person name="Haridas S."/>
            <person name="Hensen N."/>
            <person name="Bonometti L."/>
            <person name="Westerberg I."/>
            <person name="Brannstrom I.O."/>
            <person name="Guillou S."/>
            <person name="Cros-Aarteil S."/>
            <person name="Calhoun S."/>
            <person name="Kuo A."/>
            <person name="Mondo S."/>
            <person name="Pangilinan J."/>
            <person name="Riley R."/>
            <person name="LaButti K."/>
            <person name="Andreopoulos B."/>
            <person name="Lipzen A."/>
            <person name="Chen C."/>
            <person name="Yanf M."/>
            <person name="Daum C."/>
            <person name="Ng V."/>
            <person name="Clum A."/>
            <person name="Steindorff A."/>
            <person name="Ohm R."/>
            <person name="Martin F."/>
            <person name="Silar P."/>
            <person name="Natvig D."/>
            <person name="Lalanne C."/>
            <person name="Gautier V."/>
            <person name="Ament-velasquez S.L."/>
            <person name="Kruys A."/>
            <person name="Hutchinson M.I."/>
            <person name="Powell A.J."/>
            <person name="Barry K."/>
            <person name="Miller A.N."/>
            <person name="Grigoriev I.V."/>
            <person name="Debuchy R."/>
            <person name="Gladieux P."/>
            <person name="Thoren M.H."/>
            <person name="Johannesson H."/>
        </authorList>
    </citation>
    <scope>NUCLEOTIDE SEQUENCE</scope>
    <source>
        <strain evidence="2">FGSC 1904</strain>
    </source>
</reference>
<sequence>MRFIRQLVSMFLFLPVFFFLDYFILLSEYSEIPTPTILTLIPIQIFIKAVTVTVTVASVRLSC</sequence>
<keyword evidence="1" id="KW-0472">Membrane</keyword>
<feature type="transmembrane region" description="Helical" evidence="1">
    <location>
        <begin position="7"/>
        <end position="25"/>
    </location>
</feature>
<keyword evidence="1" id="KW-0812">Transmembrane</keyword>
<dbReference type="AlphaFoldDB" id="A0AAE0UE64"/>
<organism evidence="2 3">
    <name type="scientific">Sordaria brevicollis</name>
    <dbReference type="NCBI Taxonomy" id="83679"/>
    <lineage>
        <taxon>Eukaryota</taxon>
        <taxon>Fungi</taxon>
        <taxon>Dikarya</taxon>
        <taxon>Ascomycota</taxon>
        <taxon>Pezizomycotina</taxon>
        <taxon>Sordariomycetes</taxon>
        <taxon>Sordariomycetidae</taxon>
        <taxon>Sordariales</taxon>
        <taxon>Sordariaceae</taxon>
        <taxon>Sordaria</taxon>
    </lineage>
</organism>
<evidence type="ECO:0000313" key="3">
    <source>
        <dbReference type="Proteomes" id="UP001281003"/>
    </source>
</evidence>
<dbReference type="EMBL" id="JAUTDP010000003">
    <property type="protein sequence ID" value="KAK3400793.1"/>
    <property type="molecule type" value="Genomic_DNA"/>
</dbReference>
<gene>
    <name evidence="2" type="ORF">B0T20DRAFT_153257</name>
</gene>
<feature type="transmembrane region" description="Helical" evidence="1">
    <location>
        <begin position="37"/>
        <end position="59"/>
    </location>
</feature>
<reference evidence="2" key="1">
    <citation type="journal article" date="2023" name="Mol. Phylogenet. Evol.">
        <title>Genome-scale phylogeny and comparative genomics of the fungal order Sordariales.</title>
        <authorList>
            <person name="Hensen N."/>
            <person name="Bonometti L."/>
            <person name="Westerberg I."/>
            <person name="Brannstrom I.O."/>
            <person name="Guillou S."/>
            <person name="Cros-Aarteil S."/>
            <person name="Calhoun S."/>
            <person name="Haridas S."/>
            <person name="Kuo A."/>
            <person name="Mondo S."/>
            <person name="Pangilinan J."/>
            <person name="Riley R."/>
            <person name="LaButti K."/>
            <person name="Andreopoulos B."/>
            <person name="Lipzen A."/>
            <person name="Chen C."/>
            <person name="Yan M."/>
            <person name="Daum C."/>
            <person name="Ng V."/>
            <person name="Clum A."/>
            <person name="Steindorff A."/>
            <person name="Ohm R.A."/>
            <person name="Martin F."/>
            <person name="Silar P."/>
            <person name="Natvig D.O."/>
            <person name="Lalanne C."/>
            <person name="Gautier V."/>
            <person name="Ament-Velasquez S.L."/>
            <person name="Kruys A."/>
            <person name="Hutchinson M.I."/>
            <person name="Powell A.J."/>
            <person name="Barry K."/>
            <person name="Miller A.N."/>
            <person name="Grigoriev I.V."/>
            <person name="Debuchy R."/>
            <person name="Gladieux P."/>
            <person name="Hiltunen Thoren M."/>
            <person name="Johannesson H."/>
        </authorList>
    </citation>
    <scope>NUCLEOTIDE SEQUENCE</scope>
    <source>
        <strain evidence="2">FGSC 1904</strain>
    </source>
</reference>
<evidence type="ECO:0000313" key="2">
    <source>
        <dbReference type="EMBL" id="KAK3400793.1"/>
    </source>
</evidence>
<proteinExistence type="predicted"/>